<evidence type="ECO:0000256" key="6">
    <source>
        <dbReference type="ARBA" id="ARBA00022989"/>
    </source>
</evidence>
<keyword evidence="5 9" id="KW-0375">Hydrogen ion transport</keyword>
<evidence type="ECO:0000313" key="11">
    <source>
        <dbReference type="Proteomes" id="UP000324832"/>
    </source>
</evidence>
<sequence>MGCMLRSDKMSLYEIYLQPETAFEVISRFGENGNVQFIDNVVEKWEGDVYDMSENQTILLANLMHLKEMYYAISSLGDILGDAEINKESFFGKNRCLPFEMMLWRVSRGNIFYRQASEDAVFTDPQTGQGIRKIAFVAVCQGETLSGRLEKVCSGFRTNIFSSPETVEERMDMLYKLDTRITDLEKVIKKTKFHRCKALCTVARQLRMWSFQVRKSKAVYNIMNMFSLDITKKCLIGRIWVPDLDVPAAHDMLEQSSEKTESNVPSFMSKIETSSVPPTYHRTNKFTNGFQALINAYGDSEYRELNPGLYTIITFPFLFAVMFGDVCHGIILLSFAGWMISIEKQYMSRPSNNEIWNIFFGEIENNQYLTLNPVFETNDPYLFGVDPLWALAKNKIMYLNSLKMKLSIIIGIIHMIFGLTLSLFNHIYFRRNYAIILEFIPQMNGAGCAPLILIYFIDMVLMSTTKPVEDECDAYMFEGQKTLQTCLVIISLSCVPVMLFGSPIYKNMMNKRIERERSGTKYKSTKFRKYQKNKAIGNEHQENDPDPEHHSYGELQIHQAVHTIEFVLSTISHTASYLRLWALSLAHEQLSEMLWVMILAKLALRVTNIWGSLRIFVIFAIWAVFTLSILVVMEGLSAFLHTLRLHWVEFMSKFYYGSGHPFKPFSFRTVLFGDGISYVYLHKYKLLFKSSNYDEFNFVEWLIKKC</sequence>
<keyword evidence="4 9" id="KW-0812">Transmembrane</keyword>
<dbReference type="InterPro" id="IPR002490">
    <property type="entry name" value="V-ATPase_116kDa_su"/>
</dbReference>
<dbReference type="PIRSF" id="PIRSF001293">
    <property type="entry name" value="ATP6V0A1"/>
    <property type="match status" value="1"/>
</dbReference>
<dbReference type="Proteomes" id="UP000324832">
    <property type="component" value="Unassembled WGS sequence"/>
</dbReference>
<comment type="similarity">
    <text evidence="2 9">Belongs to the V-ATPase 116 kDa subunit family.</text>
</comment>
<evidence type="ECO:0000256" key="4">
    <source>
        <dbReference type="ARBA" id="ARBA00022692"/>
    </source>
</evidence>
<feature type="transmembrane region" description="Helical" evidence="9">
    <location>
        <begin position="309"/>
        <end position="340"/>
    </location>
</feature>
<evidence type="ECO:0000256" key="2">
    <source>
        <dbReference type="ARBA" id="ARBA00009904"/>
    </source>
</evidence>
<name>A0A5E4PMG6_9NEOP</name>
<dbReference type="PANTHER" id="PTHR11629">
    <property type="entry name" value="VACUOLAR PROTON ATPASES"/>
    <property type="match status" value="1"/>
</dbReference>
<dbReference type="EMBL" id="FZQP02000002">
    <property type="protein sequence ID" value="VVC86264.1"/>
    <property type="molecule type" value="Genomic_DNA"/>
</dbReference>
<dbReference type="PANTHER" id="PTHR11629:SF61">
    <property type="entry name" value="V-TYPE PROTON ATPASE SUBUNIT A"/>
    <property type="match status" value="1"/>
</dbReference>
<feature type="non-terminal residue" evidence="10">
    <location>
        <position position="706"/>
    </location>
</feature>
<dbReference type="InterPro" id="IPR026028">
    <property type="entry name" value="V-type_ATPase_116kDa_su_euka"/>
</dbReference>
<proteinExistence type="inferred from homology"/>
<dbReference type="Pfam" id="PF01496">
    <property type="entry name" value="V_ATPase_I"/>
    <property type="match status" value="3"/>
</dbReference>
<dbReference type="GO" id="GO:0046961">
    <property type="term" value="F:proton-transporting ATPase activity, rotational mechanism"/>
    <property type="evidence" value="ECO:0007669"/>
    <property type="project" value="InterPro"/>
</dbReference>
<feature type="transmembrane region" description="Helical" evidence="9">
    <location>
        <begin position="482"/>
        <end position="505"/>
    </location>
</feature>
<dbReference type="GO" id="GO:0005886">
    <property type="term" value="C:plasma membrane"/>
    <property type="evidence" value="ECO:0007669"/>
    <property type="project" value="TreeGrafter"/>
</dbReference>
<gene>
    <name evidence="10" type="ORF">LSINAPIS_LOCUS119</name>
</gene>
<evidence type="ECO:0000256" key="1">
    <source>
        <dbReference type="ARBA" id="ARBA00004141"/>
    </source>
</evidence>
<keyword evidence="11" id="KW-1185">Reference proteome</keyword>
<keyword evidence="3 9" id="KW-0813">Transport</keyword>
<keyword evidence="8 9" id="KW-0472">Membrane</keyword>
<dbReference type="GO" id="GO:0051117">
    <property type="term" value="F:ATPase binding"/>
    <property type="evidence" value="ECO:0007669"/>
    <property type="project" value="TreeGrafter"/>
</dbReference>
<feature type="transmembrane region" description="Helical" evidence="9">
    <location>
        <begin position="406"/>
        <end position="424"/>
    </location>
</feature>
<protein>
    <recommendedName>
        <fullName evidence="9">V-type proton ATPase subunit a</fullName>
    </recommendedName>
</protein>
<evidence type="ECO:0000256" key="7">
    <source>
        <dbReference type="ARBA" id="ARBA00023065"/>
    </source>
</evidence>
<comment type="subcellular location">
    <subcellularLocation>
        <location evidence="1">Membrane</location>
        <topology evidence="1">Multi-pass membrane protein</topology>
    </subcellularLocation>
</comment>
<feature type="transmembrane region" description="Helical" evidence="9">
    <location>
        <begin position="445"/>
        <end position="462"/>
    </location>
</feature>
<evidence type="ECO:0000256" key="3">
    <source>
        <dbReference type="ARBA" id="ARBA00022448"/>
    </source>
</evidence>
<evidence type="ECO:0000256" key="5">
    <source>
        <dbReference type="ARBA" id="ARBA00022781"/>
    </source>
</evidence>
<organism evidence="10 11">
    <name type="scientific">Leptidea sinapis</name>
    <dbReference type="NCBI Taxonomy" id="189913"/>
    <lineage>
        <taxon>Eukaryota</taxon>
        <taxon>Metazoa</taxon>
        <taxon>Ecdysozoa</taxon>
        <taxon>Arthropoda</taxon>
        <taxon>Hexapoda</taxon>
        <taxon>Insecta</taxon>
        <taxon>Pterygota</taxon>
        <taxon>Neoptera</taxon>
        <taxon>Endopterygota</taxon>
        <taxon>Lepidoptera</taxon>
        <taxon>Glossata</taxon>
        <taxon>Ditrysia</taxon>
        <taxon>Papilionoidea</taxon>
        <taxon>Pieridae</taxon>
        <taxon>Dismorphiinae</taxon>
        <taxon>Leptidea</taxon>
    </lineage>
</organism>
<dbReference type="GO" id="GO:0007035">
    <property type="term" value="P:vacuolar acidification"/>
    <property type="evidence" value="ECO:0007669"/>
    <property type="project" value="TreeGrafter"/>
</dbReference>
<evidence type="ECO:0000256" key="9">
    <source>
        <dbReference type="RuleBase" id="RU361189"/>
    </source>
</evidence>
<keyword evidence="7 9" id="KW-0406">Ion transport</keyword>
<evidence type="ECO:0000313" key="10">
    <source>
        <dbReference type="EMBL" id="VVC86264.1"/>
    </source>
</evidence>
<feature type="transmembrane region" description="Helical" evidence="9">
    <location>
        <begin position="615"/>
        <end position="642"/>
    </location>
</feature>
<reference evidence="10 11" key="1">
    <citation type="submission" date="2017-07" db="EMBL/GenBank/DDBJ databases">
        <authorList>
            <person name="Talla V."/>
            <person name="Backstrom N."/>
        </authorList>
    </citation>
    <scope>NUCLEOTIDE SEQUENCE [LARGE SCALE GENOMIC DNA]</scope>
</reference>
<evidence type="ECO:0000256" key="8">
    <source>
        <dbReference type="ARBA" id="ARBA00023136"/>
    </source>
</evidence>
<dbReference type="AlphaFoldDB" id="A0A5E4PMG6"/>
<accession>A0A5E4PMG6</accession>
<keyword evidence="6 9" id="KW-1133">Transmembrane helix</keyword>
<dbReference type="GO" id="GO:0000220">
    <property type="term" value="C:vacuolar proton-transporting V-type ATPase, V0 domain"/>
    <property type="evidence" value="ECO:0007669"/>
    <property type="project" value="InterPro"/>
</dbReference>
<comment type="function">
    <text evidence="9">Essential component of the vacuolar proton pump (V-ATPase), a multimeric enzyme that catalyzes the translocation of protons across the membranes. Required for assembly and activity of the V-ATPase.</text>
</comment>